<reference evidence="2 3" key="1">
    <citation type="journal article" date="2016" name="Nat. Commun.">
        <title>Ectomycorrhizal ecology is imprinted in the genome of the dominant symbiotic fungus Cenococcum geophilum.</title>
        <authorList>
            <consortium name="DOE Joint Genome Institute"/>
            <person name="Peter M."/>
            <person name="Kohler A."/>
            <person name="Ohm R.A."/>
            <person name="Kuo A."/>
            <person name="Krutzmann J."/>
            <person name="Morin E."/>
            <person name="Arend M."/>
            <person name="Barry K.W."/>
            <person name="Binder M."/>
            <person name="Choi C."/>
            <person name="Clum A."/>
            <person name="Copeland A."/>
            <person name="Grisel N."/>
            <person name="Haridas S."/>
            <person name="Kipfer T."/>
            <person name="LaButti K."/>
            <person name="Lindquist E."/>
            <person name="Lipzen A."/>
            <person name="Maire R."/>
            <person name="Meier B."/>
            <person name="Mihaltcheva S."/>
            <person name="Molinier V."/>
            <person name="Murat C."/>
            <person name="Poggeler S."/>
            <person name="Quandt C.A."/>
            <person name="Sperisen C."/>
            <person name="Tritt A."/>
            <person name="Tisserant E."/>
            <person name="Crous P.W."/>
            <person name="Henrissat B."/>
            <person name="Nehls U."/>
            <person name="Egli S."/>
            <person name="Spatafora J.W."/>
            <person name="Grigoriev I.V."/>
            <person name="Martin F.M."/>
        </authorList>
    </citation>
    <scope>NUCLEOTIDE SEQUENCE [LARGE SCALE GENOMIC DNA]</scope>
    <source>
        <strain evidence="2 3">CBS 207.34</strain>
    </source>
</reference>
<feature type="compositionally biased region" description="Polar residues" evidence="1">
    <location>
        <begin position="191"/>
        <end position="223"/>
    </location>
</feature>
<protein>
    <submittedName>
        <fullName evidence="2">Uncharacterized protein</fullName>
    </submittedName>
</protein>
<feature type="non-terminal residue" evidence="2">
    <location>
        <position position="282"/>
    </location>
</feature>
<evidence type="ECO:0000256" key="1">
    <source>
        <dbReference type="SAM" id="MobiDB-lite"/>
    </source>
</evidence>
<dbReference type="Proteomes" id="UP000250140">
    <property type="component" value="Unassembled WGS sequence"/>
</dbReference>
<gene>
    <name evidence="2" type="ORF">AOQ84DRAFT_324567</name>
</gene>
<organism evidence="2 3">
    <name type="scientific">Glonium stellatum</name>
    <dbReference type="NCBI Taxonomy" id="574774"/>
    <lineage>
        <taxon>Eukaryota</taxon>
        <taxon>Fungi</taxon>
        <taxon>Dikarya</taxon>
        <taxon>Ascomycota</taxon>
        <taxon>Pezizomycotina</taxon>
        <taxon>Dothideomycetes</taxon>
        <taxon>Pleosporomycetidae</taxon>
        <taxon>Gloniales</taxon>
        <taxon>Gloniaceae</taxon>
        <taxon>Glonium</taxon>
    </lineage>
</organism>
<name>A0A8E2ET01_9PEZI</name>
<dbReference type="OrthoDB" id="5333304at2759"/>
<evidence type="ECO:0000313" key="3">
    <source>
        <dbReference type="Proteomes" id="UP000250140"/>
    </source>
</evidence>
<feature type="region of interest" description="Disordered" evidence="1">
    <location>
        <begin position="191"/>
        <end position="282"/>
    </location>
</feature>
<dbReference type="EMBL" id="KV750535">
    <property type="protein sequence ID" value="OCL04347.1"/>
    <property type="molecule type" value="Genomic_DNA"/>
</dbReference>
<sequence>MSSGITTASLLNGNSDMSSEARRYTDFYERLFQLQDEVFAGKHPRIKLPDSILEQVAPRHVQNISSSYRPTANGTANGAASSLHTSSYPETPSYFYQPTVAFVPQPPNGQRPFSAKPSSSIDPVLLTKSDDLVKAELGLKRQRIERAIKDQVDKRGPTRDSDLALAAEARFDVDDLLAKALELVKPISGLQTSANRNSDGSDSFDENSYYSSQANTGAVTSQGGVRDRETDASKNKNLDSQPFTSTQDEDQYEPADDLHFYATAAETSRDEREESEYSPPPA</sequence>
<keyword evidence="3" id="KW-1185">Reference proteome</keyword>
<proteinExistence type="predicted"/>
<dbReference type="AlphaFoldDB" id="A0A8E2ET01"/>
<accession>A0A8E2ET01</accession>
<feature type="compositionally biased region" description="Basic and acidic residues" evidence="1">
    <location>
        <begin position="225"/>
        <end position="237"/>
    </location>
</feature>
<evidence type="ECO:0000313" key="2">
    <source>
        <dbReference type="EMBL" id="OCL04347.1"/>
    </source>
</evidence>